<accession>A0A7Z0TA95</accession>
<evidence type="ECO:0000313" key="12">
    <source>
        <dbReference type="Proteomes" id="UP000526184"/>
    </source>
</evidence>
<dbReference type="InterPro" id="IPR011066">
    <property type="entry name" value="MscS_channel_C_sf"/>
</dbReference>
<evidence type="ECO:0000313" key="11">
    <source>
        <dbReference type="EMBL" id="NYV27772.1"/>
    </source>
</evidence>
<feature type="transmembrane region" description="Helical" evidence="7">
    <location>
        <begin position="69"/>
        <end position="88"/>
    </location>
</feature>
<evidence type="ECO:0000259" key="10">
    <source>
        <dbReference type="Pfam" id="PF21088"/>
    </source>
</evidence>
<proteinExistence type="inferred from homology"/>
<dbReference type="AlphaFoldDB" id="A0A7Z0TA95"/>
<comment type="caution">
    <text evidence="11">The sequence shown here is derived from an EMBL/GenBank/DDBJ whole genome shotgun (WGS) entry which is preliminary data.</text>
</comment>
<evidence type="ECO:0000256" key="3">
    <source>
        <dbReference type="ARBA" id="ARBA00022475"/>
    </source>
</evidence>
<dbReference type="InterPro" id="IPR011014">
    <property type="entry name" value="MscS_channel_TM-2"/>
</dbReference>
<dbReference type="Gene3D" id="2.30.30.60">
    <property type="match status" value="1"/>
</dbReference>
<dbReference type="InterPro" id="IPR049278">
    <property type="entry name" value="MS_channel_C"/>
</dbReference>
<gene>
    <name evidence="11" type="ORF">HP397_02880</name>
</gene>
<evidence type="ECO:0000256" key="6">
    <source>
        <dbReference type="ARBA" id="ARBA00023136"/>
    </source>
</evidence>
<organism evidence="11 12">
    <name type="scientific">Streptobacillus felis</name>
    <dbReference type="NCBI Taxonomy" id="1384509"/>
    <lineage>
        <taxon>Bacteria</taxon>
        <taxon>Fusobacteriati</taxon>
        <taxon>Fusobacteriota</taxon>
        <taxon>Fusobacteriia</taxon>
        <taxon>Fusobacteriales</taxon>
        <taxon>Leptotrichiaceae</taxon>
        <taxon>Streptobacillus</taxon>
    </lineage>
</organism>
<comment type="similarity">
    <text evidence="2">Belongs to the MscS (TC 1.A.23) family.</text>
</comment>
<feature type="transmembrane region" description="Helical" evidence="7">
    <location>
        <begin position="25"/>
        <end position="49"/>
    </location>
</feature>
<dbReference type="InterPro" id="IPR006685">
    <property type="entry name" value="MscS_channel_2nd"/>
</dbReference>
<dbReference type="SUPFAM" id="SSF82689">
    <property type="entry name" value="Mechanosensitive channel protein MscS (YggB), C-terminal domain"/>
    <property type="match status" value="1"/>
</dbReference>
<dbReference type="EMBL" id="JABMKT010000011">
    <property type="protein sequence ID" value="NYV27772.1"/>
    <property type="molecule type" value="Genomic_DNA"/>
</dbReference>
<feature type="domain" description="Mechanosensitive ion channel transmembrane helices 2/3" evidence="10">
    <location>
        <begin position="70"/>
        <end position="109"/>
    </location>
</feature>
<evidence type="ECO:0000256" key="4">
    <source>
        <dbReference type="ARBA" id="ARBA00022692"/>
    </source>
</evidence>
<dbReference type="Gene3D" id="1.10.287.1260">
    <property type="match status" value="1"/>
</dbReference>
<feature type="domain" description="Mechanosensitive ion channel MscS C-terminal" evidence="9">
    <location>
        <begin position="185"/>
        <end position="267"/>
    </location>
</feature>
<name>A0A7Z0TA95_9FUSO</name>
<dbReference type="GO" id="GO:0008381">
    <property type="term" value="F:mechanosensitive monoatomic ion channel activity"/>
    <property type="evidence" value="ECO:0007669"/>
    <property type="project" value="InterPro"/>
</dbReference>
<comment type="subcellular location">
    <subcellularLocation>
        <location evidence="1">Cell membrane</location>
        <topology evidence="1">Multi-pass membrane protein</topology>
    </subcellularLocation>
</comment>
<dbReference type="SUPFAM" id="SSF50182">
    <property type="entry name" value="Sm-like ribonucleoproteins"/>
    <property type="match status" value="1"/>
</dbReference>
<feature type="transmembrane region" description="Helical" evidence="7">
    <location>
        <begin position="94"/>
        <end position="124"/>
    </location>
</feature>
<dbReference type="InterPro" id="IPR010920">
    <property type="entry name" value="LSM_dom_sf"/>
</dbReference>
<dbReference type="Pfam" id="PF21088">
    <property type="entry name" value="MS_channel_1st"/>
    <property type="match status" value="1"/>
</dbReference>
<dbReference type="PROSITE" id="PS01246">
    <property type="entry name" value="UPF0003"/>
    <property type="match status" value="1"/>
</dbReference>
<evidence type="ECO:0000256" key="5">
    <source>
        <dbReference type="ARBA" id="ARBA00022989"/>
    </source>
</evidence>
<dbReference type="InterPro" id="IPR006686">
    <property type="entry name" value="MscS_channel_CS"/>
</dbReference>
<feature type="domain" description="Mechanosensitive ion channel MscS" evidence="8">
    <location>
        <begin position="111"/>
        <end position="176"/>
    </location>
</feature>
<keyword evidence="3" id="KW-1003">Cell membrane</keyword>
<evidence type="ECO:0000256" key="1">
    <source>
        <dbReference type="ARBA" id="ARBA00004651"/>
    </source>
</evidence>
<dbReference type="Proteomes" id="UP000526184">
    <property type="component" value="Unassembled WGS sequence"/>
</dbReference>
<sequence length="279" mass="32046">MEQVTTFLKKVFDLTFILKWTENNLLQIITGLVVLFFYKKIASILLMVFDKILFSKMKDHGLRSFLKSFLKVFIHIVLIYIVIGLFGFNLTSVFAIIGAMSVVIGFAFKEIIQNIFGGIILLVFKPFRVGDVVQYNSYIGTVKKIEMFYTRIVNFQNEIVIVPNGLLINNEIKNITAQNRRRLDLIIAVSYKSDLALVKEILEQIVNDCEYVLRGKDDNYTIGLGELAASSINFVTNVYVLPENYLLAKFYILEQVKKRFDAAGISIPYNQLDVHIKER</sequence>
<evidence type="ECO:0000259" key="8">
    <source>
        <dbReference type="Pfam" id="PF00924"/>
    </source>
</evidence>
<evidence type="ECO:0000256" key="7">
    <source>
        <dbReference type="SAM" id="Phobius"/>
    </source>
</evidence>
<evidence type="ECO:0000256" key="2">
    <source>
        <dbReference type="ARBA" id="ARBA00008017"/>
    </source>
</evidence>
<keyword evidence="4 7" id="KW-0812">Transmembrane</keyword>
<protein>
    <submittedName>
        <fullName evidence="11">Mechanosensitive ion channel</fullName>
    </submittedName>
</protein>
<dbReference type="OrthoDB" id="9809206at2"/>
<dbReference type="GO" id="GO:0005886">
    <property type="term" value="C:plasma membrane"/>
    <property type="evidence" value="ECO:0007669"/>
    <property type="project" value="UniProtKB-SubCell"/>
</dbReference>
<keyword evidence="5 7" id="KW-1133">Transmembrane helix</keyword>
<dbReference type="InterPro" id="IPR049142">
    <property type="entry name" value="MS_channel_1st"/>
</dbReference>
<dbReference type="Gene3D" id="3.30.70.100">
    <property type="match status" value="1"/>
</dbReference>
<keyword evidence="6 7" id="KW-0472">Membrane</keyword>
<keyword evidence="12" id="KW-1185">Reference proteome</keyword>
<dbReference type="PANTHER" id="PTHR30221">
    <property type="entry name" value="SMALL-CONDUCTANCE MECHANOSENSITIVE CHANNEL"/>
    <property type="match status" value="1"/>
</dbReference>
<reference evidence="11 12" key="1">
    <citation type="submission" date="2020-05" db="EMBL/GenBank/DDBJ databases">
        <title>Streptobacillus felis strain LHL191014123.</title>
        <authorList>
            <person name="Fawzy A."/>
            <person name="Rau J."/>
            <person name="Risse K."/>
            <person name="Schauerte N."/>
            <person name="Geiger C."/>
            <person name="Blom J."/>
            <person name="Imirzalioglu C."/>
            <person name="Falgenhauer J."/>
            <person name="Bach A."/>
            <person name="Herden C."/>
            <person name="Eisenberg T."/>
        </authorList>
    </citation>
    <scope>NUCLEOTIDE SEQUENCE [LARGE SCALE GENOMIC DNA]</scope>
    <source>
        <strain evidence="11 12">LHL191014123</strain>
    </source>
</reference>
<dbReference type="Pfam" id="PF00924">
    <property type="entry name" value="MS_channel_2nd"/>
    <property type="match status" value="1"/>
</dbReference>
<dbReference type="PANTHER" id="PTHR30221:SF1">
    <property type="entry name" value="SMALL-CONDUCTANCE MECHANOSENSITIVE CHANNEL"/>
    <property type="match status" value="1"/>
</dbReference>
<dbReference type="Pfam" id="PF21082">
    <property type="entry name" value="MS_channel_3rd"/>
    <property type="match status" value="1"/>
</dbReference>
<dbReference type="InterPro" id="IPR023408">
    <property type="entry name" value="MscS_beta-dom_sf"/>
</dbReference>
<evidence type="ECO:0000259" key="9">
    <source>
        <dbReference type="Pfam" id="PF21082"/>
    </source>
</evidence>
<dbReference type="RefSeq" id="WP_067320371.1">
    <property type="nucleotide sequence ID" value="NZ_CBCRWS010000027.1"/>
</dbReference>
<dbReference type="InterPro" id="IPR045275">
    <property type="entry name" value="MscS_archaea/bacteria_type"/>
</dbReference>
<dbReference type="SUPFAM" id="SSF82861">
    <property type="entry name" value="Mechanosensitive channel protein MscS (YggB), transmembrane region"/>
    <property type="match status" value="1"/>
</dbReference>